<feature type="compositionally biased region" description="Basic and acidic residues" evidence="3">
    <location>
        <begin position="279"/>
        <end position="291"/>
    </location>
</feature>
<dbReference type="PANTHER" id="PTHR11786">
    <property type="entry name" value="N-HYDROXYARYLAMINE O-ACETYLTRANSFERASE"/>
    <property type="match status" value="1"/>
</dbReference>
<evidence type="ECO:0000256" key="2">
    <source>
        <dbReference type="RuleBase" id="RU003452"/>
    </source>
</evidence>
<dbReference type="OrthoDB" id="7181050at2"/>
<dbReference type="Gene3D" id="2.40.128.150">
    <property type="entry name" value="Cysteine proteinases"/>
    <property type="match status" value="1"/>
</dbReference>
<sequence length="298" mass="33449">MTAAVAEKSSEWGGELLDLDAYLRRVGFRGEPEATAETLRALHRAHVASIPFENIDVMLRQVPALDVTSLQAKVVHRARGGYCHEHNLLFGAVLERCGFQVDRLLGRIRMGVDRIRPRGHIVLRVRAGEGTWLADVGFGSEGPLEPLPFRDGATARQGDWSYQLVRVAGAQEDAWRLRTRHPEGWFDLYEFTTAPQHAVDFVAANHFTATAPMSPFTGSVIVQRMGPHARICLRDQDLTTTRHDGDEEHRRVPVEEYRKVLHTVFGVDIDDDQVTGLRLESRQGQDRRGQRDLGAPAH</sequence>
<dbReference type="PRINTS" id="PR01543">
    <property type="entry name" value="ANATRNSFRASE"/>
</dbReference>
<dbReference type="eggNOG" id="COG2162">
    <property type="taxonomic scope" value="Bacteria"/>
</dbReference>
<evidence type="ECO:0000313" key="4">
    <source>
        <dbReference type="EMBL" id="KRV51235.1"/>
    </source>
</evidence>
<organism evidence="4 5">
    <name type="scientific">Wenjunlia vitaminophila</name>
    <name type="common">Streptomyces vitaminophilus</name>
    <dbReference type="NCBI Taxonomy" id="76728"/>
    <lineage>
        <taxon>Bacteria</taxon>
        <taxon>Bacillati</taxon>
        <taxon>Actinomycetota</taxon>
        <taxon>Actinomycetes</taxon>
        <taxon>Kitasatosporales</taxon>
        <taxon>Streptomycetaceae</taxon>
        <taxon>Wenjunlia</taxon>
    </lineage>
</organism>
<dbReference type="Pfam" id="PF00797">
    <property type="entry name" value="Acetyltransf_2"/>
    <property type="match status" value="1"/>
</dbReference>
<evidence type="ECO:0000256" key="3">
    <source>
        <dbReference type="SAM" id="MobiDB-lite"/>
    </source>
</evidence>
<evidence type="ECO:0000256" key="1">
    <source>
        <dbReference type="ARBA" id="ARBA00006547"/>
    </source>
</evidence>
<feature type="region of interest" description="Disordered" evidence="3">
    <location>
        <begin position="277"/>
        <end position="298"/>
    </location>
</feature>
<dbReference type="InterPro" id="IPR038765">
    <property type="entry name" value="Papain-like_cys_pep_sf"/>
</dbReference>
<dbReference type="Proteomes" id="UP000050867">
    <property type="component" value="Unassembled WGS sequence"/>
</dbReference>
<dbReference type="AlphaFoldDB" id="A0A0T6LYJ3"/>
<comment type="caution">
    <text evidence="4">The sequence shown here is derived from an EMBL/GenBank/DDBJ whole genome shotgun (WGS) entry which is preliminary data.</text>
</comment>
<dbReference type="PANTHER" id="PTHR11786:SF0">
    <property type="entry name" value="ARYLAMINE N-ACETYLTRANSFERASE 4-RELATED"/>
    <property type="match status" value="1"/>
</dbReference>
<proteinExistence type="inferred from homology"/>
<evidence type="ECO:0000313" key="5">
    <source>
        <dbReference type="Proteomes" id="UP000050867"/>
    </source>
</evidence>
<accession>A0A0T6LYJ3</accession>
<dbReference type="SUPFAM" id="SSF54001">
    <property type="entry name" value="Cysteine proteinases"/>
    <property type="match status" value="1"/>
</dbReference>
<reference evidence="4 5" key="1">
    <citation type="submission" date="2015-10" db="EMBL/GenBank/DDBJ databases">
        <title>Draft genome sequence of pyrrolomycin-producing Streptomyces vitaminophilus.</title>
        <authorList>
            <person name="Graham D.E."/>
            <person name="Mahan K.M."/>
            <person name="Klingeman D.M."/>
            <person name="Hettich R.L."/>
            <person name="Parry R.J."/>
        </authorList>
    </citation>
    <scope>NUCLEOTIDE SEQUENCE [LARGE SCALE GENOMIC DNA]</scope>
    <source>
        <strain evidence="4 5">ATCC 31673</strain>
    </source>
</reference>
<name>A0A0T6LYJ3_WENVI</name>
<comment type="similarity">
    <text evidence="1 2">Belongs to the arylamine N-acetyltransferase family.</text>
</comment>
<evidence type="ECO:0008006" key="6">
    <source>
        <dbReference type="Google" id="ProtNLM"/>
    </source>
</evidence>
<keyword evidence="5" id="KW-1185">Reference proteome</keyword>
<dbReference type="RefSeq" id="WP_018383313.1">
    <property type="nucleotide sequence ID" value="NZ_LLZU01000001.1"/>
</dbReference>
<dbReference type="EMBL" id="LLZU01000001">
    <property type="protein sequence ID" value="KRV51235.1"/>
    <property type="molecule type" value="Genomic_DNA"/>
</dbReference>
<protein>
    <recommendedName>
        <fullName evidence="6">Arylamine N-acetyltransferase</fullName>
    </recommendedName>
</protein>
<dbReference type="GO" id="GO:0016407">
    <property type="term" value="F:acetyltransferase activity"/>
    <property type="evidence" value="ECO:0007669"/>
    <property type="project" value="InterPro"/>
</dbReference>
<gene>
    <name evidence="4" type="ORF">AQ490_00200</name>
</gene>
<dbReference type="Gene3D" id="3.30.2140.10">
    <property type="entry name" value="Arylamine N-acetyltransferase"/>
    <property type="match status" value="1"/>
</dbReference>
<dbReference type="InterPro" id="IPR001447">
    <property type="entry name" value="Arylamine_N-AcTrfase"/>
</dbReference>